<keyword evidence="3" id="KW-1185">Reference proteome</keyword>
<organism evidence="2 3">
    <name type="scientific">Massilia glaciei</name>
    <dbReference type="NCBI Taxonomy" id="1524097"/>
    <lineage>
        <taxon>Bacteria</taxon>
        <taxon>Pseudomonadati</taxon>
        <taxon>Pseudomonadota</taxon>
        <taxon>Betaproteobacteria</taxon>
        <taxon>Burkholderiales</taxon>
        <taxon>Oxalobacteraceae</taxon>
        <taxon>Telluria group</taxon>
        <taxon>Massilia</taxon>
    </lineage>
</organism>
<keyword evidence="1" id="KW-0812">Transmembrane</keyword>
<feature type="transmembrane region" description="Helical" evidence="1">
    <location>
        <begin position="42"/>
        <end position="66"/>
    </location>
</feature>
<gene>
    <name evidence="2" type="ORF">C7C56_009295</name>
</gene>
<protein>
    <submittedName>
        <fullName evidence="2">Uncharacterized protein</fullName>
    </submittedName>
</protein>
<dbReference type="Proteomes" id="UP000241421">
    <property type="component" value="Unassembled WGS sequence"/>
</dbReference>
<sequence length="90" mass="10501">MRKKYIELELWFPALAGYCIPITLLFWYILGGLKSVRLDVGFKTLLACISMVRASFFLMIYTLLCVKKFFTEERVRLCAPLFNKQALVLL</sequence>
<dbReference type="AlphaFoldDB" id="A0A2U2HN26"/>
<evidence type="ECO:0000313" key="2">
    <source>
        <dbReference type="EMBL" id="PWF48903.1"/>
    </source>
</evidence>
<feature type="transmembrane region" description="Helical" evidence="1">
    <location>
        <begin position="12"/>
        <end position="30"/>
    </location>
</feature>
<evidence type="ECO:0000313" key="3">
    <source>
        <dbReference type="Proteomes" id="UP000241421"/>
    </source>
</evidence>
<dbReference type="RefSeq" id="WP_106757157.1">
    <property type="nucleotide sequence ID" value="NZ_PXWF02000122.1"/>
</dbReference>
<proteinExistence type="predicted"/>
<evidence type="ECO:0000256" key="1">
    <source>
        <dbReference type="SAM" id="Phobius"/>
    </source>
</evidence>
<name>A0A2U2HN26_9BURK</name>
<keyword evidence="1" id="KW-1133">Transmembrane helix</keyword>
<keyword evidence="1" id="KW-0472">Membrane</keyword>
<accession>A0A2U2HN26</accession>
<reference evidence="2 3" key="1">
    <citation type="submission" date="2018-04" db="EMBL/GenBank/DDBJ databases">
        <title>Massilia violaceinigra sp. nov., a novel purple-pigmented bacterium isolated from Tianshan glacier, Xinjiang, China.</title>
        <authorList>
            <person name="Wang H."/>
        </authorList>
    </citation>
    <scope>NUCLEOTIDE SEQUENCE [LARGE SCALE GENOMIC DNA]</scope>
    <source>
        <strain evidence="2 3">B448-2</strain>
    </source>
</reference>
<comment type="caution">
    <text evidence="2">The sequence shown here is derived from an EMBL/GenBank/DDBJ whole genome shotgun (WGS) entry which is preliminary data.</text>
</comment>
<dbReference type="EMBL" id="PXWF02000122">
    <property type="protein sequence ID" value="PWF48903.1"/>
    <property type="molecule type" value="Genomic_DNA"/>
</dbReference>